<evidence type="ECO:0000256" key="1">
    <source>
        <dbReference type="ARBA" id="ARBA00004141"/>
    </source>
</evidence>
<dbReference type="EMBL" id="MHLC01000030">
    <property type="protein sequence ID" value="OGZ00629.1"/>
    <property type="molecule type" value="Genomic_DNA"/>
</dbReference>
<sequence length="777" mass="87639">MKPEFFLKAIRFIAYAIVALIPLAYWKFTMYPFQITRTVLFQILVEVMFAFWIGLAAYHAEYRPRSTPILWAFFALILAMTISGIFGIDPRQSFWSNEARTFGVVAVYHVFAFFLVLASLRREIRWERMFALSMLTSGVIAVVAVIQRFFFPYLVAATDTLRPGSLFGNPTFLAGYLLFHVFIGLWLLFRANGGEFSRKAWRYLALGVVFLNLFAIFLAQTIGVILGLAAGLGVLLLFFAFKDERPNVRKIAIAVLGAGILFAAGFWATRHAAFWETIPGLRRVSTISFESNQVQFRLIGWKNALLGFGERPILGWGWENFNVPFNARYDPRLLTTNFSETFWDKPHNTFLEHLVTGGIVGFLAYLSLVGAVFYGIWRGRFPISEPLPQEEGPAAGPQAASITPFLFAAFIAYYLQNLVVFDTIGTYLMFGLLAAFISSRYPVREAVHAPAQPRSPKFVPVAIAIPFVLALIPVYYNTQIFQASHKEWEGVNYFLNNFLEASALSFNAALETNTPYLDDIRKNYAGTVKQAYGQGLVYPDISALQKRLAGELEKVIARHPRDYFNYLVLADFKNVFSVIEPEHLKDTHALAARALELSPRRQQAYYVLARTKILEGDHQAALELFSEAIALNPQASEPHFYYALLAYQVALDALRGQDAAQVAAMTAKADEELARATELGRLPQEMQEAIVLGNFMGDLKQDYAAAADYFRSAIVLGKYKGSDTRDAQLKLAVSYYFNRDPDAARVTFEALAKELNLRELRIYEDLEPILRQLGAQY</sequence>
<keyword evidence="4 6" id="KW-0472">Membrane</keyword>
<dbReference type="InterPro" id="IPR011990">
    <property type="entry name" value="TPR-like_helical_dom_sf"/>
</dbReference>
<feature type="transmembrane region" description="Helical" evidence="6">
    <location>
        <begin position="253"/>
        <end position="273"/>
    </location>
</feature>
<dbReference type="Gene3D" id="1.25.40.10">
    <property type="entry name" value="Tetratricopeptide repeat domain"/>
    <property type="match status" value="1"/>
</dbReference>
<evidence type="ECO:0000256" key="4">
    <source>
        <dbReference type="ARBA" id="ARBA00023136"/>
    </source>
</evidence>
<evidence type="ECO:0000256" key="5">
    <source>
        <dbReference type="PROSITE-ProRule" id="PRU00339"/>
    </source>
</evidence>
<dbReference type="Pfam" id="PF04932">
    <property type="entry name" value="Wzy_C"/>
    <property type="match status" value="1"/>
</dbReference>
<feature type="transmembrane region" description="Helical" evidence="6">
    <location>
        <begin position="171"/>
        <end position="189"/>
    </location>
</feature>
<comment type="subcellular location">
    <subcellularLocation>
        <location evidence="1">Membrane</location>
        <topology evidence="1">Multi-pass membrane protein</topology>
    </subcellularLocation>
</comment>
<dbReference type="InterPro" id="IPR007016">
    <property type="entry name" value="O-antigen_ligase-rel_domated"/>
</dbReference>
<evidence type="ECO:0000313" key="8">
    <source>
        <dbReference type="EMBL" id="OGZ00629.1"/>
    </source>
</evidence>
<feature type="transmembrane region" description="Helical" evidence="6">
    <location>
        <begin position="224"/>
        <end position="241"/>
    </location>
</feature>
<dbReference type="PANTHER" id="PTHR37422:SF13">
    <property type="entry name" value="LIPOPOLYSACCHARIDE BIOSYNTHESIS PROTEIN PA4999-RELATED"/>
    <property type="match status" value="1"/>
</dbReference>
<dbReference type="InterPro" id="IPR019734">
    <property type="entry name" value="TPR_rpt"/>
</dbReference>
<feature type="repeat" description="TPR" evidence="5">
    <location>
        <begin position="602"/>
        <end position="635"/>
    </location>
</feature>
<dbReference type="PANTHER" id="PTHR37422">
    <property type="entry name" value="TEICHURONIC ACID BIOSYNTHESIS PROTEIN TUAE"/>
    <property type="match status" value="1"/>
</dbReference>
<feature type="transmembrane region" description="Helical" evidence="6">
    <location>
        <begin position="130"/>
        <end position="151"/>
    </location>
</feature>
<feature type="transmembrane region" description="Helical" evidence="6">
    <location>
        <begin position="100"/>
        <end position="118"/>
    </location>
</feature>
<feature type="domain" description="O-antigen ligase-related" evidence="7">
    <location>
        <begin position="208"/>
        <end position="366"/>
    </location>
</feature>
<name>A0A1G2CGV5_9BACT</name>
<feature type="transmembrane region" description="Helical" evidence="6">
    <location>
        <begin position="354"/>
        <end position="377"/>
    </location>
</feature>
<dbReference type="InterPro" id="IPR051533">
    <property type="entry name" value="WaaL-like"/>
</dbReference>
<dbReference type="PROSITE" id="PS50005">
    <property type="entry name" value="TPR"/>
    <property type="match status" value="1"/>
</dbReference>
<dbReference type="Proteomes" id="UP000178495">
    <property type="component" value="Unassembled WGS sequence"/>
</dbReference>
<reference evidence="8 9" key="1">
    <citation type="journal article" date="2016" name="Nat. Commun.">
        <title>Thousands of microbial genomes shed light on interconnected biogeochemical processes in an aquifer system.</title>
        <authorList>
            <person name="Anantharaman K."/>
            <person name="Brown C.T."/>
            <person name="Hug L.A."/>
            <person name="Sharon I."/>
            <person name="Castelle C.J."/>
            <person name="Probst A.J."/>
            <person name="Thomas B.C."/>
            <person name="Singh A."/>
            <person name="Wilkins M.J."/>
            <person name="Karaoz U."/>
            <person name="Brodie E.L."/>
            <person name="Williams K.H."/>
            <person name="Hubbard S.S."/>
            <person name="Banfield J.F."/>
        </authorList>
    </citation>
    <scope>NUCLEOTIDE SEQUENCE [LARGE SCALE GENOMIC DNA]</scope>
</reference>
<feature type="transmembrane region" description="Helical" evidence="6">
    <location>
        <begin position="421"/>
        <end position="437"/>
    </location>
</feature>
<dbReference type="AlphaFoldDB" id="A0A1G2CGV5"/>
<evidence type="ECO:0000313" key="9">
    <source>
        <dbReference type="Proteomes" id="UP000178495"/>
    </source>
</evidence>
<comment type="caution">
    <text evidence="8">The sequence shown here is derived from an EMBL/GenBank/DDBJ whole genome shotgun (WGS) entry which is preliminary data.</text>
</comment>
<organism evidence="8 9">
    <name type="scientific">Candidatus Liptonbacteria bacterium RIFCSPLOWO2_01_FULL_56_20</name>
    <dbReference type="NCBI Taxonomy" id="1798652"/>
    <lineage>
        <taxon>Bacteria</taxon>
        <taxon>Candidatus Liptoniibacteriota</taxon>
    </lineage>
</organism>
<evidence type="ECO:0000256" key="2">
    <source>
        <dbReference type="ARBA" id="ARBA00022692"/>
    </source>
</evidence>
<accession>A0A1G2CGV5</accession>
<feature type="transmembrane region" description="Helical" evidence="6">
    <location>
        <begin position="12"/>
        <end position="33"/>
    </location>
</feature>
<gene>
    <name evidence="8" type="ORF">A3A43_03165</name>
</gene>
<protein>
    <recommendedName>
        <fullName evidence="7">O-antigen ligase-related domain-containing protein</fullName>
    </recommendedName>
</protein>
<dbReference type="GO" id="GO:0016020">
    <property type="term" value="C:membrane"/>
    <property type="evidence" value="ECO:0007669"/>
    <property type="project" value="UniProtKB-SubCell"/>
</dbReference>
<dbReference type="SUPFAM" id="SSF48452">
    <property type="entry name" value="TPR-like"/>
    <property type="match status" value="1"/>
</dbReference>
<dbReference type="STRING" id="1798652.A3A43_03165"/>
<feature type="transmembrane region" description="Helical" evidence="6">
    <location>
        <begin position="70"/>
        <end position="88"/>
    </location>
</feature>
<feature type="transmembrane region" description="Helical" evidence="6">
    <location>
        <begin position="458"/>
        <end position="476"/>
    </location>
</feature>
<feature type="transmembrane region" description="Helical" evidence="6">
    <location>
        <begin position="39"/>
        <end position="58"/>
    </location>
</feature>
<evidence type="ECO:0000256" key="3">
    <source>
        <dbReference type="ARBA" id="ARBA00022989"/>
    </source>
</evidence>
<evidence type="ECO:0000259" key="7">
    <source>
        <dbReference type="Pfam" id="PF04932"/>
    </source>
</evidence>
<proteinExistence type="predicted"/>
<keyword evidence="5" id="KW-0802">TPR repeat</keyword>
<keyword evidence="3 6" id="KW-1133">Transmembrane helix</keyword>
<keyword evidence="2 6" id="KW-0812">Transmembrane</keyword>
<evidence type="ECO:0000256" key="6">
    <source>
        <dbReference type="SAM" id="Phobius"/>
    </source>
</evidence>